<evidence type="ECO:0000313" key="11">
    <source>
        <dbReference type="Proteomes" id="UP000264445"/>
    </source>
</evidence>
<proteinExistence type="inferred from homology"/>
<feature type="transmembrane region" description="Helical" evidence="8">
    <location>
        <begin position="88"/>
        <end position="115"/>
    </location>
</feature>
<feature type="transmembrane region" description="Helical" evidence="8">
    <location>
        <begin position="26"/>
        <end position="42"/>
    </location>
</feature>
<reference evidence="10 11" key="1">
    <citation type="journal article" date="2018" name="Nat. Biotechnol.">
        <title>A standardized bacterial taxonomy based on genome phylogeny substantially revises the tree of life.</title>
        <authorList>
            <person name="Parks D.H."/>
            <person name="Chuvochina M."/>
            <person name="Waite D.W."/>
            <person name="Rinke C."/>
            <person name="Skarshewski A."/>
            <person name="Chaumeil P.A."/>
            <person name="Hugenholtz P."/>
        </authorList>
    </citation>
    <scope>NUCLEOTIDE SEQUENCE [LARGE SCALE GENOMIC DNA]</scope>
    <source>
        <strain evidence="10">UBA12544</strain>
    </source>
</reference>
<dbReference type="GO" id="GO:0005886">
    <property type="term" value="C:plasma membrane"/>
    <property type="evidence" value="ECO:0007669"/>
    <property type="project" value="UniProtKB-SubCell"/>
</dbReference>
<dbReference type="RefSeq" id="WP_278428901.1">
    <property type="nucleotide sequence ID" value="NZ_DOLB01000074.1"/>
</dbReference>
<protein>
    <submittedName>
        <fullName evidence="10">Arsenic transporter</fullName>
    </submittedName>
</protein>
<dbReference type="InterPro" id="IPR004680">
    <property type="entry name" value="Cit_transptr-like_dom"/>
</dbReference>
<gene>
    <name evidence="10" type="ORF">DEA61_04145</name>
</gene>
<dbReference type="AlphaFoldDB" id="A0A101E3I4"/>
<evidence type="ECO:0000313" key="10">
    <source>
        <dbReference type="EMBL" id="HBT49033.1"/>
    </source>
</evidence>
<comment type="caution">
    <text evidence="10">The sequence shown here is derived from an EMBL/GenBank/DDBJ whole genome shotgun (WGS) entry which is preliminary data.</text>
</comment>
<evidence type="ECO:0000256" key="1">
    <source>
        <dbReference type="ARBA" id="ARBA00004651"/>
    </source>
</evidence>
<evidence type="ECO:0000256" key="8">
    <source>
        <dbReference type="SAM" id="Phobius"/>
    </source>
</evidence>
<dbReference type="InterPro" id="IPR000802">
    <property type="entry name" value="Arsenical_pump_ArsB"/>
</dbReference>
<dbReference type="PANTHER" id="PTHR43568:SF1">
    <property type="entry name" value="P PROTEIN"/>
    <property type="match status" value="1"/>
</dbReference>
<evidence type="ECO:0000256" key="7">
    <source>
        <dbReference type="ARBA" id="ARBA00023136"/>
    </source>
</evidence>
<dbReference type="PANTHER" id="PTHR43568">
    <property type="entry name" value="P PROTEIN"/>
    <property type="match status" value="1"/>
</dbReference>
<feature type="transmembrane region" description="Helical" evidence="8">
    <location>
        <begin position="355"/>
        <end position="386"/>
    </location>
</feature>
<sequence>MKLIAILIFIATYILLLVLPKYRTYISLFSALLFVLIGILPFQKALSYIDWNVILMIGGTMGIVNLFIESKMPALMADVIIDKVASIKWAIISLAAFAGIVSAFIDNVATVLIIAPVAMDIAKKLNISPVYMIISIAISSNLQGAATLVGDTTSPLLGGYAKMDFIDFFFFKGRMGLFWIVQIGAVATIPILLLFFREYNQPIHLEEKQEVEDYFPSYLLILMVALLIIASFIPNKPEITNGLICTTLLLIGIIKEVVISKNKHALNNTLLQIDYETILLLMGLFVVIGGISEVGVINDISKIFSRFGKGNLFLIYTIIVWFSVFISAFIDNIPYTATMLPVVSKIAQEMGIQPYLLYFGLLVGATLGGNITPIGASAIITGLGILRKEGYEVKAKDFMKLSIPFTLTAVITGYILTWIIWR</sequence>
<dbReference type="EMBL" id="DOLB01000074">
    <property type="protein sequence ID" value="HBT49033.1"/>
    <property type="molecule type" value="Genomic_DNA"/>
</dbReference>
<keyword evidence="5 8" id="KW-0812">Transmembrane</keyword>
<comment type="subcellular location">
    <subcellularLocation>
        <location evidence="1">Cell membrane</location>
        <topology evidence="1">Multi-pass membrane protein</topology>
    </subcellularLocation>
</comment>
<keyword evidence="4" id="KW-1003">Cell membrane</keyword>
<feature type="transmembrane region" description="Helical" evidence="8">
    <location>
        <begin position="49"/>
        <end position="68"/>
    </location>
</feature>
<feature type="transmembrane region" description="Helical" evidence="8">
    <location>
        <begin position="176"/>
        <end position="195"/>
    </location>
</feature>
<comment type="similarity">
    <text evidence="2">Belongs to the CitM (TC 2.A.11) transporter family.</text>
</comment>
<evidence type="ECO:0000256" key="2">
    <source>
        <dbReference type="ARBA" id="ARBA00009843"/>
    </source>
</evidence>
<name>A0A101E3I4_9THEO</name>
<feature type="transmembrane region" description="Helical" evidence="8">
    <location>
        <begin position="398"/>
        <end position="421"/>
    </location>
</feature>
<accession>A0A101E3I4</accession>
<dbReference type="InterPro" id="IPR051475">
    <property type="entry name" value="Diverse_Ion_Transporter"/>
</dbReference>
<feature type="transmembrane region" description="Helical" evidence="8">
    <location>
        <begin position="215"/>
        <end position="233"/>
    </location>
</feature>
<evidence type="ECO:0000256" key="3">
    <source>
        <dbReference type="ARBA" id="ARBA00022448"/>
    </source>
</evidence>
<evidence type="ECO:0000256" key="5">
    <source>
        <dbReference type="ARBA" id="ARBA00022692"/>
    </source>
</evidence>
<dbReference type="PRINTS" id="PR00758">
    <property type="entry name" value="ARSENICPUMP"/>
</dbReference>
<feature type="transmembrane region" description="Helical" evidence="8">
    <location>
        <begin position="240"/>
        <end position="258"/>
    </location>
</feature>
<feature type="domain" description="Citrate transporter-like" evidence="9">
    <location>
        <begin position="13"/>
        <end position="363"/>
    </location>
</feature>
<organism evidence="10 11">
    <name type="scientific">Caldanaerobacter subterraneus</name>
    <dbReference type="NCBI Taxonomy" id="911092"/>
    <lineage>
        <taxon>Bacteria</taxon>
        <taxon>Bacillati</taxon>
        <taxon>Bacillota</taxon>
        <taxon>Clostridia</taxon>
        <taxon>Thermoanaerobacterales</taxon>
        <taxon>Thermoanaerobacteraceae</taxon>
        <taxon>Caldanaerobacter</taxon>
    </lineage>
</organism>
<dbReference type="Pfam" id="PF03600">
    <property type="entry name" value="CitMHS"/>
    <property type="match status" value="1"/>
</dbReference>
<evidence type="ECO:0000256" key="4">
    <source>
        <dbReference type="ARBA" id="ARBA00022475"/>
    </source>
</evidence>
<evidence type="ECO:0000259" key="9">
    <source>
        <dbReference type="Pfam" id="PF03600"/>
    </source>
</evidence>
<feature type="transmembrane region" description="Helical" evidence="8">
    <location>
        <begin position="312"/>
        <end position="335"/>
    </location>
</feature>
<feature type="transmembrane region" description="Helical" evidence="8">
    <location>
        <begin position="278"/>
        <end position="300"/>
    </location>
</feature>
<dbReference type="Proteomes" id="UP000264445">
    <property type="component" value="Unassembled WGS sequence"/>
</dbReference>
<dbReference type="GO" id="GO:0015105">
    <property type="term" value="F:arsenite transmembrane transporter activity"/>
    <property type="evidence" value="ECO:0007669"/>
    <property type="project" value="InterPro"/>
</dbReference>
<keyword evidence="3" id="KW-0813">Transport</keyword>
<keyword evidence="6 8" id="KW-1133">Transmembrane helix</keyword>
<evidence type="ECO:0000256" key="6">
    <source>
        <dbReference type="ARBA" id="ARBA00022989"/>
    </source>
</evidence>
<keyword evidence="7 8" id="KW-0472">Membrane</keyword>